<dbReference type="Pfam" id="PF13424">
    <property type="entry name" value="TPR_12"/>
    <property type="match status" value="1"/>
</dbReference>
<gene>
    <name evidence="1" type="ORF">IMSHALPRED_005331</name>
</gene>
<evidence type="ECO:0000313" key="2">
    <source>
        <dbReference type="Proteomes" id="UP000664534"/>
    </source>
</evidence>
<dbReference type="OrthoDB" id="1658288at2759"/>
<dbReference type="PANTHER" id="PTHR46082">
    <property type="entry name" value="ATP/GTP-BINDING PROTEIN-RELATED"/>
    <property type="match status" value="1"/>
</dbReference>
<dbReference type="Gene3D" id="1.25.40.10">
    <property type="entry name" value="Tetratricopeptide repeat domain"/>
    <property type="match status" value="2"/>
</dbReference>
<keyword evidence="2" id="KW-1185">Reference proteome</keyword>
<dbReference type="GO" id="GO:0009116">
    <property type="term" value="P:nucleoside metabolic process"/>
    <property type="evidence" value="ECO:0007669"/>
    <property type="project" value="InterPro"/>
</dbReference>
<dbReference type="InterPro" id="IPR027417">
    <property type="entry name" value="P-loop_NTPase"/>
</dbReference>
<sequence length="838" mass="95661">MEAAGLMDTFPCLVIRGICDYADSHKNDRWQPYAAATAAAYAKDLLLEMAPKAVRAAGTSLRGNQHWMVPRNVNKIFTGRSEILEKLRLAFLSESEMQKTFVIAGDGGIGKSEICLNFANKYRKSFWGIFWIDTSSRSSAKQAFLDVAKLCGVNLETFEQVRTWLSNAQHSWLLIIDNADDATIDYAEFFPPGINGNILLTTRNPQCIDAHATVGSEILDYLGLEDAKRLLFQAAGIAATLWKDRYEAAKRIVQTLGSHTLAIIQAGAYIKQGFCSLEDYPTRFRQQQDQLLRFHPTQAQSTYKSVYATFEVSVTHMKSSGDQAATNALRLLGILAFVHFEEISESIFLRAWDEIVMIDKKSDEGSQDKSHYLSEVDLSRLPWVKRQANGIVMDHAAWHESMIMLESYSLVKSNNSAENSWFSMHPLVHAWSKLRPDLESRRNGWKAAGSIIALSMRGLHYQMFFERLRSHIRAYLDHPIIGYMEEMPDAELYQTFICICWLLENLLENSRLANLVQILDKVKERIGATERVSLEIQHLVAVSHSRNRLFGRAVLLLEHVVERQKRWMKSENSDVLDSQYNLAKAYHGNGQVKKAGELLEHMIKIQQRSLKPDDESLLKSQYELAKVYQSTGQVERAVKLFEHVVGIRKRLLEPQHPYLLTYRDNGQVKRAIKLLENVVENNATILEPEYPDRLASKHQLARAYHDNGQIKSAVELLETVVKPQATTLGPAHPGRLASEHELARAYHQNEQVKMATELLKNVVRIKARFLEPEHPERLKSEYVFARALFSNREYTKAAKLLEKVVENQDRILEPQDPFAVNSRNLLAEVYRHMEIKES</sequence>
<dbReference type="SUPFAM" id="SSF53167">
    <property type="entry name" value="Purine and uridine phosphorylases"/>
    <property type="match status" value="1"/>
</dbReference>
<dbReference type="InterPro" id="IPR053137">
    <property type="entry name" value="NLR-like"/>
</dbReference>
<dbReference type="EMBL" id="CAJPDT010000029">
    <property type="protein sequence ID" value="CAF9922088.1"/>
    <property type="molecule type" value="Genomic_DNA"/>
</dbReference>
<dbReference type="Gene3D" id="3.40.50.1580">
    <property type="entry name" value="Nucleoside phosphorylase domain"/>
    <property type="match status" value="1"/>
</dbReference>
<dbReference type="AlphaFoldDB" id="A0A8H3IKD6"/>
<dbReference type="Pfam" id="PF13374">
    <property type="entry name" value="TPR_10"/>
    <property type="match status" value="2"/>
</dbReference>
<evidence type="ECO:0008006" key="3">
    <source>
        <dbReference type="Google" id="ProtNLM"/>
    </source>
</evidence>
<dbReference type="InterPro" id="IPR035994">
    <property type="entry name" value="Nucleoside_phosphorylase_sf"/>
</dbReference>
<organism evidence="1 2">
    <name type="scientific">Imshaugia aleurites</name>
    <dbReference type="NCBI Taxonomy" id="172621"/>
    <lineage>
        <taxon>Eukaryota</taxon>
        <taxon>Fungi</taxon>
        <taxon>Dikarya</taxon>
        <taxon>Ascomycota</taxon>
        <taxon>Pezizomycotina</taxon>
        <taxon>Lecanoromycetes</taxon>
        <taxon>OSLEUM clade</taxon>
        <taxon>Lecanoromycetidae</taxon>
        <taxon>Lecanorales</taxon>
        <taxon>Lecanorineae</taxon>
        <taxon>Parmeliaceae</taxon>
        <taxon>Imshaugia</taxon>
    </lineage>
</organism>
<reference evidence="1" key="1">
    <citation type="submission" date="2021-03" db="EMBL/GenBank/DDBJ databases">
        <authorList>
            <person name="Tagirdzhanova G."/>
        </authorList>
    </citation>
    <scope>NUCLEOTIDE SEQUENCE</scope>
</reference>
<dbReference type="SUPFAM" id="SSF52540">
    <property type="entry name" value="P-loop containing nucleoside triphosphate hydrolases"/>
    <property type="match status" value="1"/>
</dbReference>
<evidence type="ECO:0000313" key="1">
    <source>
        <dbReference type="EMBL" id="CAF9922088.1"/>
    </source>
</evidence>
<dbReference type="Proteomes" id="UP000664534">
    <property type="component" value="Unassembled WGS sequence"/>
</dbReference>
<dbReference type="Gene3D" id="3.40.50.300">
    <property type="entry name" value="P-loop containing nucleotide triphosphate hydrolases"/>
    <property type="match status" value="1"/>
</dbReference>
<proteinExistence type="predicted"/>
<dbReference type="GO" id="GO:0003824">
    <property type="term" value="F:catalytic activity"/>
    <property type="evidence" value="ECO:0007669"/>
    <property type="project" value="InterPro"/>
</dbReference>
<dbReference type="SUPFAM" id="SSF48452">
    <property type="entry name" value="TPR-like"/>
    <property type="match status" value="1"/>
</dbReference>
<accession>A0A8H3IKD6</accession>
<name>A0A8H3IKD6_9LECA</name>
<protein>
    <recommendedName>
        <fullName evidence="3">NB-ARC domain-containing protein</fullName>
    </recommendedName>
</protein>
<comment type="caution">
    <text evidence="1">The sequence shown here is derived from an EMBL/GenBank/DDBJ whole genome shotgun (WGS) entry which is preliminary data.</text>
</comment>
<dbReference type="GO" id="GO:0043531">
    <property type="term" value="F:ADP binding"/>
    <property type="evidence" value="ECO:0007669"/>
    <property type="project" value="InterPro"/>
</dbReference>
<dbReference type="PANTHER" id="PTHR46082:SF11">
    <property type="entry name" value="AAA+ ATPASE DOMAIN-CONTAINING PROTEIN-RELATED"/>
    <property type="match status" value="1"/>
</dbReference>
<dbReference type="InterPro" id="IPR011990">
    <property type="entry name" value="TPR-like_helical_dom_sf"/>
</dbReference>